<feature type="region of interest" description="Disordered" evidence="1">
    <location>
        <begin position="426"/>
        <end position="469"/>
    </location>
</feature>
<reference evidence="3 4" key="1">
    <citation type="submission" date="2015-09" db="EMBL/GenBank/DDBJ databases">
        <title>Genome announcement of multiple Pseudomonas syringae strains.</title>
        <authorList>
            <person name="Thakur S."/>
            <person name="Wang P.W."/>
            <person name="Gong Y."/>
            <person name="Weir B.S."/>
            <person name="Guttman D.S."/>
        </authorList>
    </citation>
    <scope>NUCLEOTIDE SEQUENCE [LARGE SCALE GENOMIC DNA]</scope>
    <source>
        <strain evidence="3 4">ICMP3962</strain>
    </source>
</reference>
<dbReference type="PATRIC" id="fig|251720.4.peg.1930"/>
<feature type="signal peptide" evidence="2">
    <location>
        <begin position="1"/>
        <end position="34"/>
    </location>
</feature>
<dbReference type="OrthoDB" id="8553954at2"/>
<name>A0A0Q0JD61_PSEA0</name>
<dbReference type="NCBIfam" id="TIGR03755">
    <property type="entry name" value="conj_TIGR03755"/>
    <property type="match status" value="1"/>
</dbReference>
<gene>
    <name evidence="3" type="ORF">ALO41_200004</name>
</gene>
<keyword evidence="3" id="KW-0238">DNA-binding</keyword>
<dbReference type="AlphaFoldDB" id="A0A0Q0JD61"/>
<evidence type="ECO:0000313" key="4">
    <source>
        <dbReference type="Proteomes" id="UP000050266"/>
    </source>
</evidence>
<dbReference type="RefSeq" id="WP_057432485.1">
    <property type="nucleotide sequence ID" value="NZ_LIHQ01000216.1"/>
</dbReference>
<feature type="compositionally biased region" description="Basic and acidic residues" evidence="1">
    <location>
        <begin position="432"/>
        <end position="444"/>
    </location>
</feature>
<dbReference type="Proteomes" id="UP000050266">
    <property type="component" value="Unassembled WGS sequence"/>
</dbReference>
<comment type="caution">
    <text evidence="3">The sequence shown here is derived from an EMBL/GenBank/DDBJ whole genome shotgun (WGS) entry which is preliminary data.</text>
</comment>
<dbReference type="GO" id="GO:0003677">
    <property type="term" value="F:DNA binding"/>
    <property type="evidence" value="ECO:0007669"/>
    <property type="project" value="UniProtKB-KW"/>
</dbReference>
<feature type="chain" id="PRO_5010434001" evidence="2">
    <location>
        <begin position="35"/>
        <end position="469"/>
    </location>
</feature>
<dbReference type="InterPro" id="IPR021204">
    <property type="entry name" value="Integr_conj_element_PFL4711"/>
</dbReference>
<evidence type="ECO:0000256" key="1">
    <source>
        <dbReference type="SAM" id="MobiDB-lite"/>
    </source>
</evidence>
<proteinExistence type="predicted"/>
<protein>
    <submittedName>
        <fullName evidence="3">Single-stranded DNA-binding protein</fullName>
    </submittedName>
</protein>
<feature type="compositionally biased region" description="Basic and acidic residues" evidence="1">
    <location>
        <begin position="452"/>
        <end position="463"/>
    </location>
</feature>
<keyword evidence="2" id="KW-0732">Signal</keyword>
<dbReference type="EMBL" id="LJRQ01000195">
    <property type="protein sequence ID" value="KPZ12432.1"/>
    <property type="molecule type" value="Genomic_DNA"/>
</dbReference>
<accession>A0A0Q0JD61</accession>
<organism evidence="3 4">
    <name type="scientific">Pseudomonas amygdali pv. ulmi</name>
    <dbReference type="NCBI Taxonomy" id="251720"/>
    <lineage>
        <taxon>Bacteria</taxon>
        <taxon>Pseudomonadati</taxon>
        <taxon>Pseudomonadota</taxon>
        <taxon>Gammaproteobacteria</taxon>
        <taxon>Pseudomonadales</taxon>
        <taxon>Pseudomonadaceae</taxon>
        <taxon>Pseudomonas</taxon>
        <taxon>Pseudomonas amygdali</taxon>
    </lineage>
</organism>
<evidence type="ECO:0000313" key="3">
    <source>
        <dbReference type="EMBL" id="KPZ12432.1"/>
    </source>
</evidence>
<evidence type="ECO:0000256" key="2">
    <source>
        <dbReference type="SAM" id="SignalP"/>
    </source>
</evidence>
<sequence>MKASNRPLLLSSTRFFLRAGLAVAVLASSGFVSADSDNYGYGASGNVIGDDVMYSVGGGNAVNMGRTQNMQSIGVGAGWNSNLICGDMSLTTTLQNQLNGATNGFQTIMSSVLQNATSAVASLPALILQRANPSLYNLITNGILQARLDYDRSKGTCRAMAEKMANIAGNQMGWGQLAEGQALKQAVQSNGDAVAATMAAEQSKGNGGVPWVGGENAGGQGQAPIRVVGDVTRAGYNLLSGRSAKETSDIPEAECDNGLVCGTWTSPGEAVTFANRVLGEQELQTCEDCSKSASMPGVGLSPLIQEEYEKKLTAIQNLVAGNKRPTMENLKEASSDSLPVTRGVIEALRNEQDQAVLMKRLSSEVALASVLERALMLQRLMLGGTKEPNVANNDLALDALAKQNNTLQQEITNMKTEMEIRRELASNSPMKIIERSKQRAEDSRGVFQGDAQPDRLRQIERKSTGAGAQ</sequence>